<evidence type="ECO:0000259" key="4">
    <source>
        <dbReference type="SMART" id="SM00967"/>
    </source>
</evidence>
<dbReference type="Proteomes" id="UP000482209">
    <property type="component" value="Unassembled WGS sequence"/>
</dbReference>
<dbReference type="PANTHER" id="PTHR43191:SF2">
    <property type="entry name" value="RRNA METHYLTRANSFERASE 3, MITOCHONDRIAL"/>
    <property type="match status" value="1"/>
</dbReference>
<dbReference type="GO" id="GO:0032259">
    <property type="term" value="P:methylation"/>
    <property type="evidence" value="ECO:0007669"/>
    <property type="project" value="UniProtKB-KW"/>
</dbReference>
<keyword evidence="3 5" id="KW-0808">Transferase</keyword>
<evidence type="ECO:0000256" key="1">
    <source>
        <dbReference type="ARBA" id="ARBA00007228"/>
    </source>
</evidence>
<comment type="caution">
    <text evidence="5">The sequence shown here is derived from an EMBL/GenBank/DDBJ whole genome shotgun (WGS) entry which is preliminary data.</text>
</comment>
<evidence type="ECO:0000256" key="3">
    <source>
        <dbReference type="ARBA" id="ARBA00022679"/>
    </source>
</evidence>
<evidence type="ECO:0000313" key="5">
    <source>
        <dbReference type="EMBL" id="MSS63811.1"/>
    </source>
</evidence>
<dbReference type="InterPro" id="IPR053888">
    <property type="entry name" value="MRM3-like_sub_bind"/>
</dbReference>
<reference evidence="5 6" key="1">
    <citation type="submission" date="2019-08" db="EMBL/GenBank/DDBJ databases">
        <title>In-depth cultivation of the pig gut microbiome towards novel bacterial diversity and tailored functional studies.</title>
        <authorList>
            <person name="Wylensek D."/>
            <person name="Hitch T.C.A."/>
            <person name="Clavel T."/>
        </authorList>
    </citation>
    <scope>NUCLEOTIDE SEQUENCE [LARGE SCALE GENOMIC DNA]</scope>
    <source>
        <strain evidence="5 6">WCA-693-APC-MOT-I</strain>
    </source>
</reference>
<keyword evidence="2 5" id="KW-0489">Methyltransferase</keyword>
<sequence length="261" mass="29902">MITSTSNQQVKQIIQLQKKSKLREKEQVFIVEGRKMFEEAKSFLKKVYMTEDFYEEHKNIPSYFEEMDYELVTDSVMKSMSDTMTPQGVLALAKMPKYNLEDMVKKDRVTLLLLENLRDPGNLGTIIRTAEGAGVTGIIMSKESVDIFNPKVIRSTMGAIYRMPFIYVENFKKTMEYLQQQKVIIYASHLKGKNDYDEERYGAKTAIIIGNEANGITEETAEMADVLVKIPMEGSVESLNAAVASAILVYEVYRQRRNLKK</sequence>
<dbReference type="GO" id="GO:0003723">
    <property type="term" value="F:RNA binding"/>
    <property type="evidence" value="ECO:0007669"/>
    <property type="project" value="InterPro"/>
</dbReference>
<feature type="domain" description="RNA 2-O ribose methyltransferase substrate binding" evidence="4">
    <location>
        <begin position="30"/>
        <end position="99"/>
    </location>
</feature>
<dbReference type="InterPro" id="IPR013123">
    <property type="entry name" value="SpoU_subst-bd"/>
</dbReference>
<dbReference type="Gene3D" id="3.40.1280.10">
    <property type="match status" value="1"/>
</dbReference>
<evidence type="ECO:0000313" key="6">
    <source>
        <dbReference type="Proteomes" id="UP000482209"/>
    </source>
</evidence>
<evidence type="ECO:0000256" key="2">
    <source>
        <dbReference type="ARBA" id="ARBA00022603"/>
    </source>
</evidence>
<dbReference type="Pfam" id="PF00588">
    <property type="entry name" value="SpoU_methylase"/>
    <property type="match status" value="1"/>
</dbReference>
<dbReference type="InterPro" id="IPR051259">
    <property type="entry name" value="rRNA_Methyltransferase"/>
</dbReference>
<name>A0A6L5XZB1_9FIRM</name>
<accession>A0A6L5XZB1</accession>
<dbReference type="GO" id="GO:0005737">
    <property type="term" value="C:cytoplasm"/>
    <property type="evidence" value="ECO:0007669"/>
    <property type="project" value="UniProtKB-ARBA"/>
</dbReference>
<dbReference type="AlphaFoldDB" id="A0A6L5XZB1"/>
<dbReference type="SMART" id="SM00967">
    <property type="entry name" value="SpoU_sub_bind"/>
    <property type="match status" value="1"/>
</dbReference>
<dbReference type="InterPro" id="IPR029028">
    <property type="entry name" value="Alpha/beta_knot_MTases"/>
</dbReference>
<proteinExistence type="inferred from homology"/>
<dbReference type="Gene3D" id="3.30.1330.30">
    <property type="match status" value="1"/>
</dbReference>
<dbReference type="InterPro" id="IPR029064">
    <property type="entry name" value="Ribosomal_eL30-like_sf"/>
</dbReference>
<dbReference type="GO" id="GO:0006396">
    <property type="term" value="P:RNA processing"/>
    <property type="evidence" value="ECO:0007669"/>
    <property type="project" value="InterPro"/>
</dbReference>
<dbReference type="Pfam" id="PF22435">
    <property type="entry name" value="MRM3-like_sub_bind"/>
    <property type="match status" value="1"/>
</dbReference>
<dbReference type="RefSeq" id="WP_154519223.1">
    <property type="nucleotide sequence ID" value="NZ_VUMT01000010.1"/>
</dbReference>
<dbReference type="SUPFAM" id="SSF75217">
    <property type="entry name" value="alpha/beta knot"/>
    <property type="match status" value="1"/>
</dbReference>
<protein>
    <submittedName>
        <fullName evidence="5">RNA methyltransferase</fullName>
    </submittedName>
</protein>
<keyword evidence="6" id="KW-1185">Reference proteome</keyword>
<dbReference type="GO" id="GO:0008173">
    <property type="term" value="F:RNA methyltransferase activity"/>
    <property type="evidence" value="ECO:0007669"/>
    <property type="project" value="InterPro"/>
</dbReference>
<dbReference type="PANTHER" id="PTHR43191">
    <property type="entry name" value="RRNA METHYLTRANSFERASE 3"/>
    <property type="match status" value="1"/>
</dbReference>
<dbReference type="InterPro" id="IPR029026">
    <property type="entry name" value="tRNA_m1G_MTases_N"/>
</dbReference>
<gene>
    <name evidence="5" type="ORF">FYJ58_07965</name>
</gene>
<comment type="similarity">
    <text evidence="1">Belongs to the class IV-like SAM-binding methyltransferase superfamily. RNA methyltransferase TrmH family.</text>
</comment>
<dbReference type="InterPro" id="IPR001537">
    <property type="entry name" value="SpoU_MeTrfase"/>
</dbReference>
<dbReference type="SUPFAM" id="SSF55315">
    <property type="entry name" value="L30e-like"/>
    <property type="match status" value="1"/>
</dbReference>
<dbReference type="EMBL" id="VUMT01000010">
    <property type="protein sequence ID" value="MSS63811.1"/>
    <property type="molecule type" value="Genomic_DNA"/>
</dbReference>
<dbReference type="CDD" id="cd18095">
    <property type="entry name" value="SpoU-like_rRNA-MTase"/>
    <property type="match status" value="1"/>
</dbReference>
<organism evidence="5 6">
    <name type="scientific">Velocimicrobium porci</name>
    <dbReference type="NCBI Taxonomy" id="2606634"/>
    <lineage>
        <taxon>Bacteria</taxon>
        <taxon>Bacillati</taxon>
        <taxon>Bacillota</taxon>
        <taxon>Clostridia</taxon>
        <taxon>Lachnospirales</taxon>
        <taxon>Lachnospiraceae</taxon>
        <taxon>Velocimicrobium</taxon>
    </lineage>
</organism>